<protein>
    <submittedName>
        <fullName evidence="1">Uncharacterized protein</fullName>
    </submittedName>
</protein>
<keyword evidence="2" id="KW-1185">Reference proteome</keyword>
<sequence>MLDGRLAGRRWLGDQMKKDWEQKVQRIREREALRFDEEAARLKRGGRKSKFRRIVGQSSRQRRKSFVVVTRYTPNSQNFADFVFFFEIQLDDQPVFNFKSGPQAIFALYQYGGPQTIDWVMFAASILPVVVSRGLMYLANIAAAECWGYDVLAPVGKQRFHEIVEEIN</sequence>
<comment type="caution">
    <text evidence="1">The sequence shown here is derived from an EMBL/GenBank/DDBJ whole genome shotgun (WGS) entry which is preliminary data.</text>
</comment>
<reference evidence="1" key="1">
    <citation type="submission" date="2021-02" db="EMBL/GenBank/DDBJ databases">
        <authorList>
            <consortium name="DOE Joint Genome Institute"/>
            <person name="Ahrendt S."/>
            <person name="Looney B.P."/>
            <person name="Miyauchi S."/>
            <person name="Morin E."/>
            <person name="Drula E."/>
            <person name="Courty P.E."/>
            <person name="Chicoki N."/>
            <person name="Fauchery L."/>
            <person name="Kohler A."/>
            <person name="Kuo A."/>
            <person name="Labutti K."/>
            <person name="Pangilinan J."/>
            <person name="Lipzen A."/>
            <person name="Riley R."/>
            <person name="Andreopoulos W."/>
            <person name="He G."/>
            <person name="Johnson J."/>
            <person name="Barry K.W."/>
            <person name="Grigoriev I.V."/>
            <person name="Nagy L."/>
            <person name="Hibbett D."/>
            <person name="Henrissat B."/>
            <person name="Matheny P.B."/>
            <person name="Labbe J."/>
            <person name="Martin F."/>
        </authorList>
    </citation>
    <scope>NUCLEOTIDE SEQUENCE</scope>
    <source>
        <strain evidence="1">EC-137</strain>
    </source>
</reference>
<dbReference type="EMBL" id="MU273484">
    <property type="protein sequence ID" value="KAI0035428.1"/>
    <property type="molecule type" value="Genomic_DNA"/>
</dbReference>
<reference evidence="1" key="2">
    <citation type="journal article" date="2022" name="New Phytol.">
        <title>Evolutionary transition to the ectomycorrhizal habit in the genomes of a hyperdiverse lineage of mushroom-forming fungi.</title>
        <authorList>
            <person name="Looney B."/>
            <person name="Miyauchi S."/>
            <person name="Morin E."/>
            <person name="Drula E."/>
            <person name="Courty P.E."/>
            <person name="Kohler A."/>
            <person name="Kuo A."/>
            <person name="LaButti K."/>
            <person name="Pangilinan J."/>
            <person name="Lipzen A."/>
            <person name="Riley R."/>
            <person name="Andreopoulos W."/>
            <person name="He G."/>
            <person name="Johnson J."/>
            <person name="Nolan M."/>
            <person name="Tritt A."/>
            <person name="Barry K.W."/>
            <person name="Grigoriev I.V."/>
            <person name="Nagy L.G."/>
            <person name="Hibbett D."/>
            <person name="Henrissat B."/>
            <person name="Matheny P.B."/>
            <person name="Labbe J."/>
            <person name="Martin F.M."/>
        </authorList>
    </citation>
    <scope>NUCLEOTIDE SEQUENCE</scope>
    <source>
        <strain evidence="1">EC-137</strain>
    </source>
</reference>
<proteinExistence type="predicted"/>
<evidence type="ECO:0000313" key="1">
    <source>
        <dbReference type="EMBL" id="KAI0035428.1"/>
    </source>
</evidence>
<name>A0ACB8QUC9_9AGAM</name>
<accession>A0ACB8QUC9</accession>
<gene>
    <name evidence="1" type="ORF">K488DRAFT_68359</name>
</gene>
<organism evidence="1 2">
    <name type="scientific">Vararia minispora EC-137</name>
    <dbReference type="NCBI Taxonomy" id="1314806"/>
    <lineage>
        <taxon>Eukaryota</taxon>
        <taxon>Fungi</taxon>
        <taxon>Dikarya</taxon>
        <taxon>Basidiomycota</taxon>
        <taxon>Agaricomycotina</taxon>
        <taxon>Agaricomycetes</taxon>
        <taxon>Russulales</taxon>
        <taxon>Lachnocladiaceae</taxon>
        <taxon>Vararia</taxon>
    </lineage>
</organism>
<dbReference type="Proteomes" id="UP000814128">
    <property type="component" value="Unassembled WGS sequence"/>
</dbReference>
<evidence type="ECO:0000313" key="2">
    <source>
        <dbReference type="Proteomes" id="UP000814128"/>
    </source>
</evidence>